<keyword evidence="3" id="KW-0560">Oxidoreductase</keyword>
<dbReference type="InterPro" id="IPR002734">
    <property type="entry name" value="RibDG_C"/>
</dbReference>
<keyword evidence="2" id="KW-0521">NADP</keyword>
<dbReference type="InterPro" id="IPR050765">
    <property type="entry name" value="Riboflavin_Biosynth_HTPR"/>
</dbReference>
<protein>
    <submittedName>
        <fullName evidence="6">Deaminase-reductase domain-containing protein</fullName>
    </submittedName>
</protein>
<dbReference type="Pfam" id="PF01872">
    <property type="entry name" value="RibD_C"/>
    <property type="match status" value="1"/>
</dbReference>
<evidence type="ECO:0000259" key="5">
    <source>
        <dbReference type="Pfam" id="PF01872"/>
    </source>
</evidence>
<evidence type="ECO:0000256" key="1">
    <source>
        <dbReference type="ARBA" id="ARBA00005104"/>
    </source>
</evidence>
<dbReference type="STRING" id="1110502.TMO_3435"/>
<feature type="domain" description="Bacterial bifunctional deaminase-reductase C-terminal" evidence="5">
    <location>
        <begin position="138"/>
        <end position="314"/>
    </location>
</feature>
<dbReference type="SUPFAM" id="SSF53597">
    <property type="entry name" value="Dihydrofolate reductase-like"/>
    <property type="match status" value="1"/>
</dbReference>
<dbReference type="Gene3D" id="3.40.430.10">
    <property type="entry name" value="Dihydrofolate Reductase, subunit A"/>
    <property type="match status" value="1"/>
</dbReference>
<dbReference type="GO" id="GO:0050661">
    <property type="term" value="F:NADP binding"/>
    <property type="evidence" value="ECO:0007669"/>
    <property type="project" value="InterPro"/>
</dbReference>
<dbReference type="eggNOG" id="COG1985">
    <property type="taxonomic scope" value="Bacteria"/>
</dbReference>
<dbReference type="KEGG" id="tmo:TMO_3435"/>
<dbReference type="InterPro" id="IPR011549">
    <property type="entry name" value="RibD_C"/>
</dbReference>
<dbReference type="PATRIC" id="fig|1110502.3.peg.3524"/>
<sequence>MDMPPADAVPAARNPVTENGTVTAGAGSAATRLSALRPHHPVGRPARPHPVRLDAAVVWDGLLALAAAPDLPAGLALGPDGRLVPAATPLAADAVLLDDHADEPAMRWATRIELDPAAARLLDLYLPVLRPAPADRPRVSAHLAQSLDGRIATTSGCSQWLSGEEDLVHAHRMRALSDAVLVGAGTVEADDPRLTVRLVPGPNPVRVVIDAGGRLEADHKLFGDGAARTLVLHAADVPPPPATDQVEPVAVPRRPCGTLDPHQALRQLRARGIRRIFVEGGGVTVSKLIQAGAVDRLQMAIAPVLLGSGRPVLCLPEIDHLDQAIRPPVRHFIMGADILVECCLDLLPRSAGGQPG</sequence>
<dbReference type="GO" id="GO:0008703">
    <property type="term" value="F:5-amino-6-(5-phosphoribosylamino)uracil reductase activity"/>
    <property type="evidence" value="ECO:0007669"/>
    <property type="project" value="InterPro"/>
</dbReference>
<dbReference type="HOGENOM" id="CLU_036590_4_0_5"/>
<dbReference type="AlphaFoldDB" id="I3TR85"/>
<feature type="region of interest" description="Disordered" evidence="4">
    <location>
        <begin position="1"/>
        <end position="24"/>
    </location>
</feature>
<evidence type="ECO:0000256" key="3">
    <source>
        <dbReference type="ARBA" id="ARBA00023002"/>
    </source>
</evidence>
<gene>
    <name evidence="6" type="ordered locus">TMO_3435</name>
</gene>
<evidence type="ECO:0000256" key="4">
    <source>
        <dbReference type="SAM" id="MobiDB-lite"/>
    </source>
</evidence>
<evidence type="ECO:0000313" key="7">
    <source>
        <dbReference type="Proteomes" id="UP000005258"/>
    </source>
</evidence>
<feature type="compositionally biased region" description="Low complexity" evidence="4">
    <location>
        <begin position="1"/>
        <end position="12"/>
    </location>
</feature>
<evidence type="ECO:0000313" key="6">
    <source>
        <dbReference type="EMBL" id="AFK55273.1"/>
    </source>
</evidence>
<evidence type="ECO:0000256" key="2">
    <source>
        <dbReference type="ARBA" id="ARBA00022857"/>
    </source>
</evidence>
<dbReference type="UniPathway" id="UPA00275"/>
<reference evidence="6 7" key="1">
    <citation type="journal article" date="2012" name="J. Am. Chem. Soc.">
        <title>Bacterial biosynthesis and maturation of the didemnin anti-cancer agents.</title>
        <authorList>
            <person name="Xu Y."/>
            <person name="Kersten R.D."/>
            <person name="Nam S.J."/>
            <person name="Lu L."/>
            <person name="Al-Suwailem A.M."/>
            <person name="Zheng H."/>
            <person name="Fenical W."/>
            <person name="Dorrestein P.C."/>
            <person name="Moore B.S."/>
            <person name="Qian P.Y."/>
        </authorList>
    </citation>
    <scope>NUCLEOTIDE SEQUENCE [LARGE SCALE GENOMIC DNA]</scope>
    <source>
        <strain evidence="6 7">KA081020-065</strain>
    </source>
</reference>
<dbReference type="PANTHER" id="PTHR38011">
    <property type="entry name" value="DIHYDROFOLATE REDUCTASE FAMILY PROTEIN (AFU_ORTHOLOGUE AFUA_8G06820)"/>
    <property type="match status" value="1"/>
</dbReference>
<name>I3TR85_TISMK</name>
<dbReference type="RefSeq" id="WP_014746950.1">
    <property type="nucleotide sequence ID" value="NC_017956.1"/>
</dbReference>
<proteinExistence type="predicted"/>
<comment type="pathway">
    <text evidence="1">Cofactor biosynthesis; riboflavin biosynthesis.</text>
</comment>
<dbReference type="EMBL" id="CP003236">
    <property type="protein sequence ID" value="AFK55273.1"/>
    <property type="molecule type" value="Genomic_DNA"/>
</dbReference>
<dbReference type="InterPro" id="IPR024072">
    <property type="entry name" value="DHFR-like_dom_sf"/>
</dbReference>
<dbReference type="PANTHER" id="PTHR38011:SF7">
    <property type="entry name" value="2,5-DIAMINO-6-RIBOSYLAMINO-4(3H)-PYRIMIDINONE 5'-PHOSPHATE REDUCTASE"/>
    <property type="match status" value="1"/>
</dbReference>
<dbReference type="Proteomes" id="UP000005258">
    <property type="component" value="Chromosome"/>
</dbReference>
<dbReference type="GO" id="GO:0009231">
    <property type="term" value="P:riboflavin biosynthetic process"/>
    <property type="evidence" value="ECO:0007669"/>
    <property type="project" value="UniProtKB-UniPathway"/>
</dbReference>
<dbReference type="NCBIfam" id="TIGR00227">
    <property type="entry name" value="ribD_Cterm"/>
    <property type="match status" value="1"/>
</dbReference>
<keyword evidence="7" id="KW-1185">Reference proteome</keyword>
<organism evidence="6 7">
    <name type="scientific">Tistrella mobilis (strain KA081020-065)</name>
    <dbReference type="NCBI Taxonomy" id="1110502"/>
    <lineage>
        <taxon>Bacteria</taxon>
        <taxon>Pseudomonadati</taxon>
        <taxon>Pseudomonadota</taxon>
        <taxon>Alphaproteobacteria</taxon>
        <taxon>Geminicoccales</taxon>
        <taxon>Geminicoccaceae</taxon>
        <taxon>Tistrella</taxon>
    </lineage>
</organism>
<accession>I3TR85</accession>